<dbReference type="AlphaFoldDB" id="A0A0U1L4V7"/>
<dbReference type="PANTHER" id="PTHR22916">
    <property type="entry name" value="GLYCOSYLTRANSFERASE"/>
    <property type="match status" value="1"/>
</dbReference>
<evidence type="ECO:0000256" key="1">
    <source>
        <dbReference type="ARBA" id="ARBA00022676"/>
    </source>
</evidence>
<evidence type="ECO:0000256" key="2">
    <source>
        <dbReference type="ARBA" id="ARBA00022679"/>
    </source>
</evidence>
<evidence type="ECO:0000313" key="4">
    <source>
        <dbReference type="EMBL" id="CQR74716.1"/>
    </source>
</evidence>
<sequence>MQPLISIIMPAYNVETYIPRSIESVLNQTYKEFELIIVDDGSPDRSGNIAEEYARRDAKICVIHQENGGLSDARNTGMKVARGKYILFVDSDDYIDESLLENVVHVAEKEAADVIIFGYFIDKISVGKKELERQDICANYGIYKYEDLKNIQLDSKLLQMVGYAWNKLYNIQFLRKNKCTFTKGLSVVEDIVFNLSVLSKLNKLIILDKPLYHYIHRERKTLINMFHKNAFILHKKGIVSRKKIFEAWGINQNTINEFIALGHIIGIRYCCANMFYYKNELTPTERLNYIKIMLDDEFTQEIINNFRCKNTIDLIMKFTVKYKMNSMLFMLYMFNARKNRIGIKDK</sequence>
<dbReference type="GO" id="GO:0016757">
    <property type="term" value="F:glycosyltransferase activity"/>
    <property type="evidence" value="ECO:0007669"/>
    <property type="project" value="UniProtKB-KW"/>
</dbReference>
<reference evidence="5" key="1">
    <citation type="submission" date="2015-03" db="EMBL/GenBank/DDBJ databases">
        <authorList>
            <person name="Nijsse Bart"/>
        </authorList>
    </citation>
    <scope>NUCLEOTIDE SEQUENCE [LARGE SCALE GENOMIC DNA]</scope>
</reference>
<keyword evidence="5" id="KW-1185">Reference proteome</keyword>
<dbReference type="EC" id="2.4.1.-" evidence="4"/>
<dbReference type="SUPFAM" id="SSF53448">
    <property type="entry name" value="Nucleotide-diphospho-sugar transferases"/>
    <property type="match status" value="1"/>
</dbReference>
<accession>A0A0U1L4V7</accession>
<keyword evidence="1 4" id="KW-0328">Glycosyltransferase</keyword>
<dbReference type="PANTHER" id="PTHR22916:SF51">
    <property type="entry name" value="GLYCOSYLTRANSFERASE EPSH-RELATED"/>
    <property type="match status" value="1"/>
</dbReference>
<dbReference type="Pfam" id="PF00535">
    <property type="entry name" value="Glycos_transf_2"/>
    <property type="match status" value="1"/>
</dbReference>
<proteinExistence type="predicted"/>
<organism evidence="4 5">
    <name type="scientific">Sporomusa ovata</name>
    <dbReference type="NCBI Taxonomy" id="2378"/>
    <lineage>
        <taxon>Bacteria</taxon>
        <taxon>Bacillati</taxon>
        <taxon>Bacillota</taxon>
        <taxon>Negativicutes</taxon>
        <taxon>Selenomonadales</taxon>
        <taxon>Sporomusaceae</taxon>
        <taxon>Sporomusa</taxon>
    </lineage>
</organism>
<dbReference type="RefSeq" id="WP_021166542.1">
    <property type="nucleotide sequence ID" value="NZ_CTRP01000015.1"/>
</dbReference>
<feature type="domain" description="Glycosyltransferase 2-like" evidence="3">
    <location>
        <begin position="6"/>
        <end position="138"/>
    </location>
</feature>
<dbReference type="EMBL" id="CTRP01000015">
    <property type="protein sequence ID" value="CQR74716.1"/>
    <property type="molecule type" value="Genomic_DNA"/>
</dbReference>
<dbReference type="CDD" id="cd00761">
    <property type="entry name" value="Glyco_tranf_GTA_type"/>
    <property type="match status" value="1"/>
</dbReference>
<evidence type="ECO:0000313" key="5">
    <source>
        <dbReference type="Proteomes" id="UP000049855"/>
    </source>
</evidence>
<name>A0A0U1L4V7_9FIRM</name>
<keyword evidence="2 4" id="KW-0808">Transferase</keyword>
<dbReference type="InterPro" id="IPR029044">
    <property type="entry name" value="Nucleotide-diphossugar_trans"/>
</dbReference>
<dbReference type="InterPro" id="IPR001173">
    <property type="entry name" value="Glyco_trans_2-like"/>
</dbReference>
<dbReference type="Proteomes" id="UP000049855">
    <property type="component" value="Unassembled WGS sequence"/>
</dbReference>
<gene>
    <name evidence="4" type="ORF">SpAn4DRAFT_4073</name>
</gene>
<dbReference type="Gene3D" id="3.90.550.10">
    <property type="entry name" value="Spore Coat Polysaccharide Biosynthesis Protein SpsA, Chain A"/>
    <property type="match status" value="1"/>
</dbReference>
<protein>
    <submittedName>
        <fullName evidence="4">Glycosyltransferase</fullName>
        <ecNumber evidence="4">2.4.1.-</ecNumber>
    </submittedName>
</protein>
<evidence type="ECO:0000259" key="3">
    <source>
        <dbReference type="Pfam" id="PF00535"/>
    </source>
</evidence>